<dbReference type="EMBL" id="ML996689">
    <property type="protein sequence ID" value="KAF2403468.1"/>
    <property type="molecule type" value="Genomic_DNA"/>
</dbReference>
<evidence type="ECO:0000256" key="1">
    <source>
        <dbReference type="SAM" id="MobiDB-lite"/>
    </source>
</evidence>
<gene>
    <name evidence="2" type="ORF">EJ06DRAFT_279064</name>
</gene>
<reference evidence="2" key="1">
    <citation type="journal article" date="2020" name="Stud. Mycol.">
        <title>101 Dothideomycetes genomes: a test case for predicting lifestyles and emergence of pathogens.</title>
        <authorList>
            <person name="Haridas S."/>
            <person name="Albert R."/>
            <person name="Binder M."/>
            <person name="Bloem J."/>
            <person name="Labutti K."/>
            <person name="Salamov A."/>
            <person name="Andreopoulos B."/>
            <person name="Baker S."/>
            <person name="Barry K."/>
            <person name="Bills G."/>
            <person name="Bluhm B."/>
            <person name="Cannon C."/>
            <person name="Castanera R."/>
            <person name="Culley D."/>
            <person name="Daum C."/>
            <person name="Ezra D."/>
            <person name="Gonzalez J."/>
            <person name="Henrissat B."/>
            <person name="Kuo A."/>
            <person name="Liang C."/>
            <person name="Lipzen A."/>
            <person name="Lutzoni F."/>
            <person name="Magnuson J."/>
            <person name="Mondo S."/>
            <person name="Nolan M."/>
            <person name="Ohm R."/>
            <person name="Pangilinan J."/>
            <person name="Park H.-J."/>
            <person name="Ramirez L."/>
            <person name="Alfaro M."/>
            <person name="Sun H."/>
            <person name="Tritt A."/>
            <person name="Yoshinaga Y."/>
            <person name="Zwiers L.-H."/>
            <person name="Turgeon B."/>
            <person name="Goodwin S."/>
            <person name="Spatafora J."/>
            <person name="Crous P."/>
            <person name="Grigoriev I."/>
        </authorList>
    </citation>
    <scope>NUCLEOTIDE SEQUENCE</scope>
    <source>
        <strain evidence="2">CBS 262.69</strain>
    </source>
</reference>
<feature type="compositionally biased region" description="Polar residues" evidence="1">
    <location>
        <begin position="41"/>
        <end position="73"/>
    </location>
</feature>
<name>A0A6G1I588_9PEZI</name>
<feature type="compositionally biased region" description="Low complexity" evidence="1">
    <location>
        <begin position="322"/>
        <end position="331"/>
    </location>
</feature>
<protein>
    <submittedName>
        <fullName evidence="2">Uncharacterized protein</fullName>
    </submittedName>
</protein>
<feature type="region of interest" description="Disordered" evidence="1">
    <location>
        <begin position="34"/>
        <end position="73"/>
    </location>
</feature>
<feature type="region of interest" description="Disordered" evidence="1">
    <location>
        <begin position="306"/>
        <end position="331"/>
    </location>
</feature>
<evidence type="ECO:0000313" key="2">
    <source>
        <dbReference type="EMBL" id="KAF2403468.1"/>
    </source>
</evidence>
<sequence length="331" mass="35348">MASTSWTWDESYGQHRMWAHQEQRWVLADGTRLPRAPLRGNGSQSVVASTSRKPYTEVASTSREPYTQVASTSRVPYTPVDTQRQDISDAVLATDQPSDDFGTTAFQPPQHTYSASPYASTSEVPYTPADTQGQAISTAALASDQPSYDFGATASQTPQHGYAASPYAQAAVQSSGPGTSQRVMTPEQEAEWATRASSSVNPKVAVITKDPGAEYMVYAIHGLQSNTRTWGGYKKGKPNGSLRWLDHLSEWLKGHGGAAVDVSLVGWNTQAQSTANIASDVRSAVRSLANTIVGLRGETPVRVIPSRSTKGTACSASRKKSSSSATAWAAS</sequence>
<accession>A0A6G1I588</accession>
<feature type="region of interest" description="Disordered" evidence="1">
    <location>
        <begin position="94"/>
        <end position="129"/>
    </location>
</feature>
<proteinExistence type="predicted"/>
<keyword evidence="3" id="KW-1185">Reference proteome</keyword>
<organism evidence="2 3">
    <name type="scientific">Trichodelitschia bisporula</name>
    <dbReference type="NCBI Taxonomy" id="703511"/>
    <lineage>
        <taxon>Eukaryota</taxon>
        <taxon>Fungi</taxon>
        <taxon>Dikarya</taxon>
        <taxon>Ascomycota</taxon>
        <taxon>Pezizomycotina</taxon>
        <taxon>Dothideomycetes</taxon>
        <taxon>Dothideomycetes incertae sedis</taxon>
        <taxon>Phaeotrichales</taxon>
        <taxon>Phaeotrichaceae</taxon>
        <taxon>Trichodelitschia</taxon>
    </lineage>
</organism>
<dbReference type="Proteomes" id="UP000799640">
    <property type="component" value="Unassembled WGS sequence"/>
</dbReference>
<dbReference type="AlphaFoldDB" id="A0A6G1I588"/>
<feature type="compositionally biased region" description="Polar residues" evidence="1">
    <location>
        <begin position="104"/>
        <end position="129"/>
    </location>
</feature>
<evidence type="ECO:0000313" key="3">
    <source>
        <dbReference type="Proteomes" id="UP000799640"/>
    </source>
</evidence>